<dbReference type="EMBL" id="CP095071">
    <property type="protein sequence ID" value="UOQ86844.1"/>
    <property type="molecule type" value="Genomic_DNA"/>
</dbReference>
<keyword evidence="1" id="KW-0238">DNA-binding</keyword>
<name>A0ABY4GRD9_9BACI</name>
<dbReference type="RefSeq" id="WP_244747218.1">
    <property type="nucleotide sequence ID" value="NZ_CP095071.1"/>
</dbReference>
<protein>
    <submittedName>
        <fullName evidence="1">DNA-binding protein</fullName>
    </submittedName>
</protein>
<sequence length="250" mass="29820">MSFAVYKETGKEIEQAFKEHNKPKIEKETSYILSQLVMMMMGVYSYRIKSIYVNTQQLHFNYSFITSDTNRTALLKWLDHLASPNHPYTNNYEFGKFKVDVEQWYYQIGGKEIAFDYHQSYLLKPSDAAEQLGVSTVTLNKYVKQGFEYLNNSSHYRIPKHMIPLWHDTVYAIRVQMMFQQKKIWNQKPEERLKEVVDELLEFQMKYKADTVKEAFQKADKNDADTLPDYYEWESLEDELRDLKEKVYGA</sequence>
<reference evidence="1 2" key="1">
    <citation type="submission" date="2022-04" db="EMBL/GenBank/DDBJ databases">
        <title>Gracilibacillus sp. isolated from saltern.</title>
        <authorList>
            <person name="Won M."/>
            <person name="Lee C.-M."/>
            <person name="Woen H.-Y."/>
            <person name="Kwon S.-W."/>
        </authorList>
    </citation>
    <scope>NUCLEOTIDE SEQUENCE [LARGE SCALE GENOMIC DNA]</scope>
    <source>
        <strain evidence="1 2">SSPM10-3</strain>
    </source>
</reference>
<dbReference type="Proteomes" id="UP000831537">
    <property type="component" value="Chromosome"/>
</dbReference>
<dbReference type="GO" id="GO:0003677">
    <property type="term" value="F:DNA binding"/>
    <property type="evidence" value="ECO:0007669"/>
    <property type="project" value="UniProtKB-KW"/>
</dbReference>
<accession>A0ABY4GRD9</accession>
<organism evidence="1 2">
    <name type="scientific">Gracilibacillus salinarum</name>
    <dbReference type="NCBI Taxonomy" id="2932255"/>
    <lineage>
        <taxon>Bacteria</taxon>
        <taxon>Bacillati</taxon>
        <taxon>Bacillota</taxon>
        <taxon>Bacilli</taxon>
        <taxon>Bacillales</taxon>
        <taxon>Bacillaceae</taxon>
        <taxon>Gracilibacillus</taxon>
    </lineage>
</organism>
<gene>
    <name evidence="1" type="ORF">MUN87_08145</name>
</gene>
<proteinExistence type="predicted"/>
<keyword evidence="2" id="KW-1185">Reference proteome</keyword>
<evidence type="ECO:0000313" key="1">
    <source>
        <dbReference type="EMBL" id="UOQ86844.1"/>
    </source>
</evidence>
<evidence type="ECO:0000313" key="2">
    <source>
        <dbReference type="Proteomes" id="UP000831537"/>
    </source>
</evidence>